<dbReference type="AlphaFoldDB" id="D3BIS8"/>
<comment type="similarity">
    <text evidence="1">Belongs to the STK19 family.</text>
</comment>
<dbReference type="Pfam" id="PF10494">
    <property type="entry name" value="Stk19"/>
    <property type="match status" value="1"/>
</dbReference>
<dbReference type="EMBL" id="ADBJ01000037">
    <property type="protein sequence ID" value="EFA78702.1"/>
    <property type="molecule type" value="Genomic_DNA"/>
</dbReference>
<sequence>MTKRKSKGPVDIDDNDEYSDNGNNISLDLSDDDLQVVNSSKVTPTKKTRNNYNVNSNNNNNSFDNGLDDNYIVENNNNINNNNNNNNDDVDFQFVFQLTPDQQLQDRVSELIAATFDAQKYKQTPPLLLNSILYYEVRDNSFVDKNMKGFVRVFKLMTGSNDYCIVRTRDYIAKIESLKVKETTAATTTPTSTTTNTSKQPTTPTTLSHNEILDRFINLLIPKFTDTSIFGTKLQMIMELTSQQLEHAITILVQCSILLLNGDSNYLFAIPSSGLFITDLVKGRKELLSIISKQKYKEMLLTDLNKRKLKTSNMSISLLLKDLKNSNQLKSTMTTAGELISFDKNNLT</sequence>
<evidence type="ECO:0000313" key="4">
    <source>
        <dbReference type="Proteomes" id="UP000001396"/>
    </source>
</evidence>
<name>D3BIS8_HETP5</name>
<evidence type="ECO:0000313" key="3">
    <source>
        <dbReference type="EMBL" id="EFA78702.1"/>
    </source>
</evidence>
<evidence type="ECO:0000256" key="1">
    <source>
        <dbReference type="ARBA" id="ARBA00093458"/>
    </source>
</evidence>
<organism evidence="3 4">
    <name type="scientific">Heterostelium pallidum (strain ATCC 26659 / Pp 5 / PN500)</name>
    <name type="common">Cellular slime mold</name>
    <name type="synonym">Polysphondylium pallidum</name>
    <dbReference type="NCBI Taxonomy" id="670386"/>
    <lineage>
        <taxon>Eukaryota</taxon>
        <taxon>Amoebozoa</taxon>
        <taxon>Evosea</taxon>
        <taxon>Eumycetozoa</taxon>
        <taxon>Dictyostelia</taxon>
        <taxon>Acytosteliales</taxon>
        <taxon>Acytosteliaceae</taxon>
        <taxon>Heterostelium</taxon>
    </lineage>
</organism>
<proteinExistence type="inferred from homology"/>
<feature type="compositionally biased region" description="Low complexity" evidence="2">
    <location>
        <begin position="50"/>
        <end position="65"/>
    </location>
</feature>
<keyword evidence="4" id="KW-1185">Reference proteome</keyword>
<dbReference type="InterPro" id="IPR018865">
    <property type="entry name" value="STK19-like"/>
</dbReference>
<dbReference type="RefSeq" id="XP_020430826.1">
    <property type="nucleotide sequence ID" value="XM_020578987.1"/>
</dbReference>
<accession>D3BIS8</accession>
<dbReference type="STRING" id="670386.D3BIS8"/>
<reference evidence="3 4" key="1">
    <citation type="journal article" date="2011" name="Genome Res.">
        <title>Phylogeny-wide analysis of social amoeba genomes highlights ancient origins for complex intercellular communication.</title>
        <authorList>
            <person name="Heidel A.J."/>
            <person name="Lawal H.M."/>
            <person name="Felder M."/>
            <person name="Schilde C."/>
            <person name="Helps N.R."/>
            <person name="Tunggal B."/>
            <person name="Rivero F."/>
            <person name="John U."/>
            <person name="Schleicher M."/>
            <person name="Eichinger L."/>
            <person name="Platzer M."/>
            <person name="Noegel A.A."/>
            <person name="Schaap P."/>
            <person name="Gloeckner G."/>
        </authorList>
    </citation>
    <scope>NUCLEOTIDE SEQUENCE [LARGE SCALE GENOMIC DNA]</scope>
    <source>
        <strain evidence="4">ATCC 26659 / Pp 5 / PN500</strain>
    </source>
</reference>
<feature type="region of interest" description="Disordered" evidence="2">
    <location>
        <begin position="1"/>
        <end position="65"/>
    </location>
</feature>
<feature type="region of interest" description="Disordered" evidence="2">
    <location>
        <begin position="184"/>
        <end position="205"/>
    </location>
</feature>
<evidence type="ECO:0000256" key="2">
    <source>
        <dbReference type="SAM" id="MobiDB-lite"/>
    </source>
</evidence>
<dbReference type="GO" id="GO:0046579">
    <property type="term" value="P:positive regulation of Ras protein signal transduction"/>
    <property type="evidence" value="ECO:0007669"/>
    <property type="project" value="TreeGrafter"/>
</dbReference>
<gene>
    <name evidence="3" type="ORF">PPL_08163</name>
</gene>
<dbReference type="GeneID" id="31363643"/>
<comment type="caution">
    <text evidence="3">The sequence shown here is derived from an EMBL/GenBank/DDBJ whole genome shotgun (WGS) entry which is preliminary data.</text>
</comment>
<dbReference type="Proteomes" id="UP000001396">
    <property type="component" value="Unassembled WGS sequence"/>
</dbReference>
<protein>
    <submittedName>
        <fullName evidence="3">Uncharacterized protein</fullName>
    </submittedName>
</protein>
<dbReference type="OMA" id="SWWIAIP"/>
<dbReference type="PANTHER" id="PTHR15243">
    <property type="entry name" value="SERINE/THREONINE-PROTEIN KINASE 19"/>
    <property type="match status" value="1"/>
</dbReference>
<dbReference type="InParanoid" id="D3BIS8"/>
<dbReference type="PANTHER" id="PTHR15243:SF0">
    <property type="entry name" value="SERINE_THREONINE-PROTEIN KINASE 19"/>
    <property type="match status" value="1"/>
</dbReference>